<protein>
    <submittedName>
        <fullName evidence="2">Putative peptidase</fullName>
    </submittedName>
</protein>
<organism evidence="2">
    <name type="scientific">uncultured organism MedDCM-OCT-S11-C383</name>
    <dbReference type="NCBI Taxonomy" id="743662"/>
    <lineage>
        <taxon>unclassified sequences</taxon>
        <taxon>environmental samples</taxon>
    </lineage>
</organism>
<dbReference type="InterPro" id="IPR007484">
    <property type="entry name" value="Peptidase_M28"/>
</dbReference>
<sequence length="531" mass="58313">MVQREIKAIMLMSIMFLAPLSGCFGEAEQAELGADALLVESEGGLLGGMWQQLSLTASEDLAVYMPYFIQDPGSLRAQNGTVLDLKAGESIGVNILFPPRNANVVFFLGEYGREHWPIRMPGESWSDWLENPVQDGAVQAVENEDLGGLWPWLVAGNKTGGEVIAKAMETVRPQRSDLTEADGVGASDGWVNGRDVYDWVDFITDDTPCATCGPDGAVGYLDRWIGNANPSYEHAITYFEGVMKGYDLDSVEVHRFQSNTAWAVNICGYKTGSVYPDEWLIFGAHFDIAPPVAYTPGAEIGVPGYGTRHGAYDNAAGSSMVLTTASVLAEFDARRTMVFCLWSSEEEGLWGSRSFANDLPEGVTVSNYLNLDMAGVNYPGDYALSVYLGPDGTQEAIDQAGMFHLAEWIGADALDLGYQMERGREEWLAGGESPLWGDDYVDMVAIYESPTARSDHDSFQNIGVATLGWNGLVDGYPCYHRECDTMETMIEYMETDTSTGTNNMVHSWDIVTWWAVYAFLHMDQTPVPNEL</sequence>
<dbReference type="AlphaFoldDB" id="D6PLJ6"/>
<evidence type="ECO:0000313" key="2">
    <source>
        <dbReference type="EMBL" id="ADD96597.1"/>
    </source>
</evidence>
<dbReference type="GO" id="GO:0008235">
    <property type="term" value="F:metalloexopeptidase activity"/>
    <property type="evidence" value="ECO:0007669"/>
    <property type="project" value="InterPro"/>
</dbReference>
<evidence type="ECO:0000259" key="1">
    <source>
        <dbReference type="Pfam" id="PF04389"/>
    </source>
</evidence>
<dbReference type="PANTHER" id="PTHR12147">
    <property type="entry name" value="METALLOPEPTIDASE M28 FAMILY MEMBER"/>
    <property type="match status" value="1"/>
</dbReference>
<dbReference type="GO" id="GO:0006508">
    <property type="term" value="P:proteolysis"/>
    <property type="evidence" value="ECO:0007669"/>
    <property type="project" value="InterPro"/>
</dbReference>
<name>D6PLJ6_9ZZZZ</name>
<dbReference type="InterPro" id="IPR045175">
    <property type="entry name" value="M28_fam"/>
</dbReference>
<reference evidence="2" key="1">
    <citation type="journal article" date="2010" name="ISME J.">
        <title>Metagenome of the Mediterranean deep chlorophyll maximum studied by direct and fosmid library 454 pyrosequencing.</title>
        <authorList>
            <person name="Ghai R."/>
            <person name="Martin-Cuadrado A.B."/>
            <person name="Molto A.G."/>
            <person name="Heredia I.G."/>
            <person name="Cabrera R."/>
            <person name="Martin J."/>
            <person name="Verdu M."/>
            <person name="Deschamps P."/>
            <person name="Moreira D."/>
            <person name="Lopez-Garcia P."/>
            <person name="Mira A."/>
            <person name="Rodriguez-Valera F."/>
        </authorList>
    </citation>
    <scope>NUCLEOTIDE SEQUENCE</scope>
</reference>
<dbReference type="PANTHER" id="PTHR12147:SF26">
    <property type="entry name" value="PEPTIDASE M28 DOMAIN-CONTAINING PROTEIN"/>
    <property type="match status" value="1"/>
</dbReference>
<proteinExistence type="predicted"/>
<dbReference type="Gene3D" id="3.40.630.10">
    <property type="entry name" value="Zn peptidases"/>
    <property type="match status" value="1"/>
</dbReference>
<dbReference type="SUPFAM" id="SSF53187">
    <property type="entry name" value="Zn-dependent exopeptidases"/>
    <property type="match status" value="1"/>
</dbReference>
<feature type="domain" description="Peptidase M28" evidence="1">
    <location>
        <begin position="272"/>
        <end position="382"/>
    </location>
</feature>
<accession>D6PLJ6</accession>
<dbReference type="EMBL" id="GU943149">
    <property type="protein sequence ID" value="ADD96597.1"/>
    <property type="molecule type" value="Genomic_DNA"/>
</dbReference>
<dbReference type="Pfam" id="PF04389">
    <property type="entry name" value="Peptidase_M28"/>
    <property type="match status" value="1"/>
</dbReference>